<sequence length="269" mass="29764">MASELPTRGTKRKSSEHEHPPREIKPGPAGVYDATLNPLHLTDLSAKLKILPVPEDGDTLEETAAKLSELAKVVDEGNSVALWTGLQLSSSPDARDPESMAKTQMTPQELSQYEAWQAMRQAEGREGGSSGGLPAGVMRAFDWDANVAPMPGAQSEKRFRQRAEAMDVIWDHQGATPEHAVWLTFHMVEALPLVKAVTKVMNIKRHFGENDPYPGLTGMEVAELETVRKIVSVAERNRTRELERIRRLTRSINDAAATIRTRLQALEKS</sequence>
<organism evidence="2 3">
    <name type="scientific">Aspergillus terreus</name>
    <dbReference type="NCBI Taxonomy" id="33178"/>
    <lineage>
        <taxon>Eukaryota</taxon>
        <taxon>Fungi</taxon>
        <taxon>Dikarya</taxon>
        <taxon>Ascomycota</taxon>
        <taxon>Pezizomycotina</taxon>
        <taxon>Eurotiomycetes</taxon>
        <taxon>Eurotiomycetidae</taxon>
        <taxon>Eurotiales</taxon>
        <taxon>Aspergillaceae</taxon>
        <taxon>Aspergillus</taxon>
        <taxon>Aspergillus subgen. Circumdati</taxon>
    </lineage>
</organism>
<gene>
    <name evidence="2" type="ORF">ATEIFO6365_0012018000</name>
</gene>
<dbReference type="VEuPathDB" id="FungiDB:ATEG_08209"/>
<reference evidence="2 3" key="1">
    <citation type="submission" date="2020-01" db="EMBL/GenBank/DDBJ databases">
        <title>Aspergillus terreus IFO 6365 whole genome shotgun sequence.</title>
        <authorList>
            <person name="Kanamasa S."/>
            <person name="Takahashi H."/>
        </authorList>
    </citation>
    <scope>NUCLEOTIDE SEQUENCE [LARGE SCALE GENOMIC DNA]</scope>
    <source>
        <strain evidence="2 3">IFO 6365</strain>
    </source>
</reference>
<comment type="caution">
    <text evidence="2">The sequence shown here is derived from an EMBL/GenBank/DDBJ whole genome shotgun (WGS) entry which is preliminary data.</text>
</comment>
<protein>
    <submittedName>
        <fullName evidence="2">Uncharacterized protein</fullName>
    </submittedName>
</protein>
<evidence type="ECO:0000256" key="1">
    <source>
        <dbReference type="SAM" id="MobiDB-lite"/>
    </source>
</evidence>
<dbReference type="OrthoDB" id="4812032at2759"/>
<dbReference type="AlphaFoldDB" id="A0A5M3ZC30"/>
<evidence type="ECO:0000313" key="2">
    <source>
        <dbReference type="EMBL" id="GFF20424.1"/>
    </source>
</evidence>
<dbReference type="Proteomes" id="UP000452235">
    <property type="component" value="Unassembled WGS sequence"/>
</dbReference>
<feature type="region of interest" description="Disordered" evidence="1">
    <location>
        <begin position="88"/>
        <end position="107"/>
    </location>
</feature>
<accession>A0A5M3ZC30</accession>
<evidence type="ECO:0000313" key="3">
    <source>
        <dbReference type="Proteomes" id="UP000452235"/>
    </source>
</evidence>
<feature type="compositionally biased region" description="Basic and acidic residues" evidence="1">
    <location>
        <begin position="13"/>
        <end position="25"/>
    </location>
</feature>
<dbReference type="EMBL" id="BLJY01000012">
    <property type="protein sequence ID" value="GFF20424.1"/>
    <property type="molecule type" value="Genomic_DNA"/>
</dbReference>
<keyword evidence="3" id="KW-1185">Reference proteome</keyword>
<name>A0A5M3ZC30_ASPTE</name>
<proteinExistence type="predicted"/>
<feature type="region of interest" description="Disordered" evidence="1">
    <location>
        <begin position="1"/>
        <end position="32"/>
    </location>
</feature>